<name>Q1AUN2_RUBXD</name>
<evidence type="ECO:0000313" key="3">
    <source>
        <dbReference type="EMBL" id="ABG04896.1"/>
    </source>
</evidence>
<protein>
    <recommendedName>
        <fullName evidence="5">Superoxide dismutase copper/zinc binding domain-containing protein</fullName>
    </recommendedName>
</protein>
<reference evidence="3 4" key="1">
    <citation type="submission" date="2006-06" db="EMBL/GenBank/DDBJ databases">
        <title>Complete sequence of Rubrobacter xylanophilus DSM 9941.</title>
        <authorList>
            <consortium name="US DOE Joint Genome Institute"/>
            <person name="Copeland A."/>
            <person name="Lucas S."/>
            <person name="Lapidus A."/>
            <person name="Barry K."/>
            <person name="Detter J.C."/>
            <person name="Glavina del Rio T."/>
            <person name="Hammon N."/>
            <person name="Israni S."/>
            <person name="Dalin E."/>
            <person name="Tice H."/>
            <person name="Pitluck S."/>
            <person name="Munk A.C."/>
            <person name="Brettin T."/>
            <person name="Bruce D."/>
            <person name="Han C."/>
            <person name="Tapia R."/>
            <person name="Gilna P."/>
            <person name="Schmutz J."/>
            <person name="Larimer F."/>
            <person name="Land M."/>
            <person name="Hauser L."/>
            <person name="Kyrpides N."/>
            <person name="Lykidis A."/>
            <person name="da Costa M.S."/>
            <person name="Rainey F.A."/>
            <person name="Empadinhas N."/>
            <person name="Jolivet E."/>
            <person name="Battista J.R."/>
            <person name="Richardson P."/>
        </authorList>
    </citation>
    <scope>NUCLEOTIDE SEQUENCE [LARGE SCALE GENOMIC DNA]</scope>
    <source>
        <strain evidence="4">DSM 9941 / NBRC 16129 / PRD-1</strain>
    </source>
</reference>
<gene>
    <name evidence="3" type="ordered locus">Rxyl_1949</name>
</gene>
<dbReference type="InterPro" id="IPR036423">
    <property type="entry name" value="SOD-like_Cu/Zn_dom_sf"/>
</dbReference>
<feature type="compositionally biased region" description="Basic and acidic residues" evidence="2">
    <location>
        <begin position="233"/>
        <end position="242"/>
    </location>
</feature>
<evidence type="ECO:0008006" key="5">
    <source>
        <dbReference type="Google" id="ProtNLM"/>
    </source>
</evidence>
<keyword evidence="4" id="KW-1185">Reference proteome</keyword>
<dbReference type="Proteomes" id="UP000006637">
    <property type="component" value="Chromosome"/>
</dbReference>
<dbReference type="KEGG" id="rxy:Rxyl_1949"/>
<evidence type="ECO:0000256" key="2">
    <source>
        <dbReference type="SAM" id="MobiDB-lite"/>
    </source>
</evidence>
<dbReference type="HOGENOM" id="CLU_1146520_0_0_11"/>
<accession>Q1AUN2</accession>
<dbReference type="EMBL" id="CP000386">
    <property type="protein sequence ID" value="ABG04896.1"/>
    <property type="molecule type" value="Genomic_DNA"/>
</dbReference>
<dbReference type="SUPFAM" id="SSF49329">
    <property type="entry name" value="Cu,Zn superoxide dismutase-like"/>
    <property type="match status" value="1"/>
</dbReference>
<dbReference type="GO" id="GO:0046872">
    <property type="term" value="F:metal ion binding"/>
    <property type="evidence" value="ECO:0007669"/>
    <property type="project" value="InterPro"/>
</dbReference>
<dbReference type="AlphaFoldDB" id="Q1AUN2"/>
<evidence type="ECO:0000256" key="1">
    <source>
        <dbReference type="ARBA" id="ARBA00010457"/>
    </source>
</evidence>
<dbReference type="STRING" id="266117.Rxyl_1949"/>
<proteinExistence type="inferred from homology"/>
<evidence type="ECO:0000313" key="4">
    <source>
        <dbReference type="Proteomes" id="UP000006637"/>
    </source>
</evidence>
<feature type="region of interest" description="Disordered" evidence="2">
    <location>
        <begin position="68"/>
        <end position="102"/>
    </location>
</feature>
<comment type="similarity">
    <text evidence="1">Belongs to the Cu-Zn superoxide dismutase family.</text>
</comment>
<sequence length="242" mass="24696">MLGPSPGRHNRHIGCFLQDVRASPKVHGRDTFAPEAFPNPPAEPMMARMRASLLLAAALIATCSAAGCASPQGEGTKRPGAPAREAAASPGETTAGDAPTEARTAVVPLRPVGGSGVEGEAVLEEIAGGVEVHLKLRNLPQPGTAYLAHIHEGTCAGEAREGGTGHDEHAHGGGIEHPLSMVGADRRGVGSSRTLVWDVGLRELLSGPPRHINVHAPGSGNPPALACGALGGDARREGGNRR</sequence>
<organism evidence="3 4">
    <name type="scientific">Rubrobacter xylanophilus (strain DSM 9941 / JCM 11954 / NBRC 16129 / PRD-1)</name>
    <dbReference type="NCBI Taxonomy" id="266117"/>
    <lineage>
        <taxon>Bacteria</taxon>
        <taxon>Bacillati</taxon>
        <taxon>Actinomycetota</taxon>
        <taxon>Rubrobacteria</taxon>
        <taxon>Rubrobacterales</taxon>
        <taxon>Rubrobacteraceae</taxon>
        <taxon>Rubrobacter</taxon>
    </lineage>
</organism>
<feature type="region of interest" description="Disordered" evidence="2">
    <location>
        <begin position="215"/>
        <end position="242"/>
    </location>
</feature>
<dbReference type="GO" id="GO:0006801">
    <property type="term" value="P:superoxide metabolic process"/>
    <property type="evidence" value="ECO:0007669"/>
    <property type="project" value="InterPro"/>
</dbReference>